<dbReference type="Pfam" id="PF00441">
    <property type="entry name" value="Acyl-CoA_dh_1"/>
    <property type="match status" value="1"/>
</dbReference>
<dbReference type="InterPro" id="IPR013786">
    <property type="entry name" value="AcylCoA_DH/ox_N"/>
</dbReference>
<dbReference type="PANTHER" id="PTHR48083:SF20">
    <property type="entry name" value="LONG-CHAIN SPECIFIC ACYL-COA DEHYDROGENASE, MITOCHONDRIAL"/>
    <property type="match status" value="1"/>
</dbReference>
<dbReference type="InterPro" id="IPR009075">
    <property type="entry name" value="AcylCo_DH/oxidase_C"/>
</dbReference>
<dbReference type="OrthoDB" id="2769798at2"/>
<dbReference type="InterPro" id="IPR006089">
    <property type="entry name" value="Acyl-CoA_DH_CS"/>
</dbReference>
<dbReference type="PANTHER" id="PTHR48083">
    <property type="entry name" value="MEDIUM-CHAIN SPECIFIC ACYL-COA DEHYDROGENASE, MITOCHONDRIAL-RELATED"/>
    <property type="match status" value="1"/>
</dbReference>
<comment type="cofactor">
    <cofactor evidence="1 10">
        <name>FAD</name>
        <dbReference type="ChEBI" id="CHEBI:57692"/>
    </cofactor>
</comment>
<dbReference type="GO" id="GO:0033539">
    <property type="term" value="P:fatty acid beta-oxidation using acyl-CoA dehydrogenase"/>
    <property type="evidence" value="ECO:0007669"/>
    <property type="project" value="TreeGrafter"/>
</dbReference>
<feature type="domain" description="Acyl-CoA dehydrogenase/oxidase N-terminal" evidence="13">
    <location>
        <begin position="7"/>
        <end position="121"/>
    </location>
</feature>
<evidence type="ECO:0000256" key="8">
    <source>
        <dbReference type="ARBA" id="ARBA00040394"/>
    </source>
</evidence>
<keyword evidence="5 10" id="KW-0274">FAD</keyword>
<dbReference type="InterPro" id="IPR036250">
    <property type="entry name" value="AcylCo_DH-like_C"/>
</dbReference>
<comment type="pathway">
    <text evidence="2">Siderophore biosynthesis; mycobactin biosynthesis.</text>
</comment>
<keyword evidence="15" id="KW-1185">Reference proteome</keyword>
<dbReference type="InterPro" id="IPR006091">
    <property type="entry name" value="Acyl-CoA_Oxase/DH_mid-dom"/>
</dbReference>
<feature type="domain" description="Acyl-CoA dehydrogenase/oxidase C-terminal" evidence="11">
    <location>
        <begin position="232"/>
        <end position="380"/>
    </location>
</feature>
<proteinExistence type="inferred from homology"/>
<dbReference type="AlphaFoldDB" id="A0A543J1Q4"/>
<evidence type="ECO:0000256" key="6">
    <source>
        <dbReference type="ARBA" id="ARBA00023002"/>
    </source>
</evidence>
<evidence type="ECO:0000259" key="11">
    <source>
        <dbReference type="Pfam" id="PF00441"/>
    </source>
</evidence>
<accession>A0A543J1Q4</accession>
<dbReference type="InterPro" id="IPR037069">
    <property type="entry name" value="AcylCoA_DH/ox_N_sf"/>
</dbReference>
<gene>
    <name evidence="14" type="ORF">FHX40_3486</name>
</gene>
<dbReference type="GO" id="GO:0003995">
    <property type="term" value="F:acyl-CoA dehydrogenase activity"/>
    <property type="evidence" value="ECO:0007669"/>
    <property type="project" value="InterPro"/>
</dbReference>
<dbReference type="Pfam" id="PF02770">
    <property type="entry name" value="Acyl-CoA_dh_M"/>
    <property type="match status" value="1"/>
</dbReference>
<evidence type="ECO:0000256" key="7">
    <source>
        <dbReference type="ARBA" id="ARBA00037085"/>
    </source>
</evidence>
<dbReference type="GO" id="GO:0050660">
    <property type="term" value="F:flavin adenine dinucleotide binding"/>
    <property type="evidence" value="ECO:0007669"/>
    <property type="project" value="InterPro"/>
</dbReference>
<dbReference type="SUPFAM" id="SSF47203">
    <property type="entry name" value="Acyl-CoA dehydrogenase C-terminal domain-like"/>
    <property type="match status" value="1"/>
</dbReference>
<sequence>MTERFYTAEHDRLREVVRGYVEREVAPNLGRWDRQRLVDREAWLAAGRLGLLGARVPPAYGGPGIDDYRVRCVIAEEMAKAGAAAPALGFALNDDIVLPYLLRLGTEEQKRRWLPGFVTGETISAIAMTEPGAGSDLRGMRAVAVRDGDGWVLNGTKTFITNGILADLVIVAAQTRIDGADAGLSLFVVEDGTPGFTRGRKLDKLGLHAQDTAELFFDDVRVPDGNLLGGVGEGLRHLIANLPSERLSIAYYGLAAAEAALGWTLDAVRERTVAGVPMLDHQAVRFRLAELVTEVEVTRGYLERLVLRYNAGELDVVDAAKAKWWATETQRRVLDGCLRLFGGEGVLLDRPLARAFLDARVQTIYGGTTEIMKEIIGRSLRS</sequence>
<comment type="caution">
    <text evidence="14">The sequence shown here is derived from an EMBL/GenBank/DDBJ whole genome shotgun (WGS) entry which is preliminary data.</text>
</comment>
<evidence type="ECO:0000256" key="4">
    <source>
        <dbReference type="ARBA" id="ARBA00022630"/>
    </source>
</evidence>
<evidence type="ECO:0000259" key="13">
    <source>
        <dbReference type="Pfam" id="PF02771"/>
    </source>
</evidence>
<comment type="function">
    <text evidence="7">Catalyzes the dehydrogenation at the alpha-beta position of ACP-bound acyl chains. This results in the introduction of a double bond in the lipidic chain, which is further transferred to the epsilon-amino group of lysine residue in the mycobactin core by MbtK.</text>
</comment>
<dbReference type="RefSeq" id="WP_142260574.1">
    <property type="nucleotide sequence ID" value="NZ_BMPV01000005.1"/>
</dbReference>
<reference evidence="14 15" key="1">
    <citation type="submission" date="2019-06" db="EMBL/GenBank/DDBJ databases">
        <title>Sequencing the genomes of 1000 actinobacteria strains.</title>
        <authorList>
            <person name="Klenk H.-P."/>
        </authorList>
    </citation>
    <scope>NUCLEOTIDE SEQUENCE [LARGE SCALE GENOMIC DNA]</scope>
    <source>
        <strain evidence="14 15">DSM 43186</strain>
    </source>
</reference>
<dbReference type="Gene3D" id="2.40.110.10">
    <property type="entry name" value="Butyryl-CoA Dehydrogenase, subunit A, domain 2"/>
    <property type="match status" value="1"/>
</dbReference>
<feature type="domain" description="Acyl-CoA oxidase/dehydrogenase middle" evidence="12">
    <location>
        <begin position="125"/>
        <end position="220"/>
    </location>
</feature>
<evidence type="ECO:0000259" key="12">
    <source>
        <dbReference type="Pfam" id="PF02770"/>
    </source>
</evidence>
<dbReference type="FunFam" id="2.40.110.10:FF:000002">
    <property type="entry name" value="Acyl-CoA dehydrogenase fadE12"/>
    <property type="match status" value="1"/>
</dbReference>
<dbReference type="Proteomes" id="UP000319213">
    <property type="component" value="Unassembled WGS sequence"/>
</dbReference>
<evidence type="ECO:0000313" key="15">
    <source>
        <dbReference type="Proteomes" id="UP000319213"/>
    </source>
</evidence>
<evidence type="ECO:0000256" key="1">
    <source>
        <dbReference type="ARBA" id="ARBA00001974"/>
    </source>
</evidence>
<comment type="similarity">
    <text evidence="3 10">Belongs to the acyl-CoA dehydrogenase family.</text>
</comment>
<evidence type="ECO:0000256" key="5">
    <source>
        <dbReference type="ARBA" id="ARBA00022827"/>
    </source>
</evidence>
<dbReference type="PROSITE" id="PS00072">
    <property type="entry name" value="ACYL_COA_DH_1"/>
    <property type="match status" value="1"/>
</dbReference>
<dbReference type="Pfam" id="PF02771">
    <property type="entry name" value="Acyl-CoA_dh_N"/>
    <property type="match status" value="1"/>
</dbReference>
<evidence type="ECO:0000256" key="10">
    <source>
        <dbReference type="RuleBase" id="RU362125"/>
    </source>
</evidence>
<keyword evidence="6 10" id="KW-0560">Oxidoreductase</keyword>
<dbReference type="Gene3D" id="1.20.140.10">
    <property type="entry name" value="Butyryl-CoA Dehydrogenase, subunit A, domain 3"/>
    <property type="match status" value="1"/>
</dbReference>
<name>A0A543J1Q4_9ACTN</name>
<dbReference type="Gene3D" id="1.10.540.10">
    <property type="entry name" value="Acyl-CoA dehydrogenase/oxidase, N-terminal domain"/>
    <property type="match status" value="1"/>
</dbReference>
<dbReference type="GO" id="GO:0005737">
    <property type="term" value="C:cytoplasm"/>
    <property type="evidence" value="ECO:0007669"/>
    <property type="project" value="TreeGrafter"/>
</dbReference>
<dbReference type="InterPro" id="IPR009100">
    <property type="entry name" value="AcylCoA_DH/oxidase_NM_dom_sf"/>
</dbReference>
<evidence type="ECO:0000256" key="3">
    <source>
        <dbReference type="ARBA" id="ARBA00009347"/>
    </source>
</evidence>
<organism evidence="14 15">
    <name type="scientific">Thermopolyspora flexuosa</name>
    <dbReference type="NCBI Taxonomy" id="103836"/>
    <lineage>
        <taxon>Bacteria</taxon>
        <taxon>Bacillati</taxon>
        <taxon>Actinomycetota</taxon>
        <taxon>Actinomycetes</taxon>
        <taxon>Streptosporangiales</taxon>
        <taxon>Streptosporangiaceae</taxon>
        <taxon>Thermopolyspora</taxon>
    </lineage>
</organism>
<evidence type="ECO:0000256" key="2">
    <source>
        <dbReference type="ARBA" id="ARBA00005102"/>
    </source>
</evidence>
<dbReference type="EMBL" id="VFPQ01000001">
    <property type="protein sequence ID" value="TQM76740.1"/>
    <property type="molecule type" value="Genomic_DNA"/>
</dbReference>
<dbReference type="SUPFAM" id="SSF56645">
    <property type="entry name" value="Acyl-CoA dehydrogenase NM domain-like"/>
    <property type="match status" value="1"/>
</dbReference>
<dbReference type="InterPro" id="IPR046373">
    <property type="entry name" value="Acyl-CoA_Oxase/DH_mid-dom_sf"/>
</dbReference>
<dbReference type="InterPro" id="IPR050741">
    <property type="entry name" value="Acyl-CoA_dehydrogenase"/>
</dbReference>
<evidence type="ECO:0000313" key="14">
    <source>
        <dbReference type="EMBL" id="TQM76740.1"/>
    </source>
</evidence>
<evidence type="ECO:0000256" key="9">
    <source>
        <dbReference type="ARBA" id="ARBA00042660"/>
    </source>
</evidence>
<keyword evidence="4 10" id="KW-0285">Flavoprotein</keyword>
<protein>
    <recommendedName>
        <fullName evidence="8">Acyl-[acyl-carrier-protein] dehydrogenase MbtN</fullName>
    </recommendedName>
    <alternativeName>
        <fullName evidence="9">Mycobactin synthase protein N</fullName>
    </alternativeName>
</protein>